<evidence type="ECO:0000256" key="8">
    <source>
        <dbReference type="ARBA" id="ARBA00022842"/>
    </source>
</evidence>
<evidence type="ECO:0000256" key="2">
    <source>
        <dbReference type="ARBA" id="ARBA00011955"/>
    </source>
</evidence>
<dbReference type="PANTHER" id="PTHR30040">
    <property type="entry name" value="THIAMINE BIOSYNTHESIS LIPOPROTEIN APBE"/>
    <property type="match status" value="1"/>
</dbReference>
<keyword evidence="12" id="KW-0449">Lipoprotein</keyword>
<organism evidence="12 13">
    <name type="scientific">Candidatus Fervidibacter sacchari</name>
    <dbReference type="NCBI Taxonomy" id="1448929"/>
    <lineage>
        <taxon>Bacteria</taxon>
        <taxon>Candidatus Fervidibacterota</taxon>
        <taxon>Candidatus Fervidibacter</taxon>
    </lineage>
</organism>
<name>A0ABT2EQT6_9BACT</name>
<dbReference type="InterPro" id="IPR024932">
    <property type="entry name" value="ApbE"/>
</dbReference>
<evidence type="ECO:0000256" key="6">
    <source>
        <dbReference type="ARBA" id="ARBA00022723"/>
    </source>
</evidence>
<dbReference type="PIRSF" id="PIRSF006268">
    <property type="entry name" value="ApbE"/>
    <property type="match status" value="1"/>
</dbReference>
<keyword evidence="8 11" id="KW-0460">Magnesium</keyword>
<evidence type="ECO:0000313" key="13">
    <source>
        <dbReference type="Proteomes" id="UP001204798"/>
    </source>
</evidence>
<evidence type="ECO:0000313" key="12">
    <source>
        <dbReference type="EMBL" id="MCS3920332.1"/>
    </source>
</evidence>
<accession>A0ABT2EQT6</accession>
<sequence length="280" mass="30135">MAVVLLATYAMRTRFELVLVGYDETFLRAAGEEALREITDLERLLSRFRNDSDIGRINSLAAFQPVRVDARTFRLLQQALFLSHATGGAFDITLGTWRRLGKAKSVADAVLLDEVTMTVQLADEGVQLDLGGIGKGYALERAAQILKDAGVESAFLHGGTSSVFAFGSNADGESWKVAIVHPISGQALATIPLDGCGLSVSESTPVEGRRTVDPLTGETVQRNLLAAVVLPSPTDAEAWSTALLVLGEEGLPLFERHNPNGWALLVGNEGKIWQVGKHER</sequence>
<keyword evidence="4 11" id="KW-0285">Flavoprotein</keyword>
<evidence type="ECO:0000256" key="7">
    <source>
        <dbReference type="ARBA" id="ARBA00022827"/>
    </source>
</evidence>
<dbReference type="Gene3D" id="3.10.520.10">
    <property type="entry name" value="ApbE-like domains"/>
    <property type="match status" value="1"/>
</dbReference>
<keyword evidence="5 11" id="KW-0808">Transferase</keyword>
<comment type="similarity">
    <text evidence="11">Belongs to the ApbE family.</text>
</comment>
<keyword evidence="7 11" id="KW-0274">FAD</keyword>
<evidence type="ECO:0000256" key="10">
    <source>
        <dbReference type="ARBA" id="ARBA00048540"/>
    </source>
</evidence>
<dbReference type="RefSeq" id="WP_259099100.1">
    <property type="nucleotide sequence ID" value="NZ_CP130454.1"/>
</dbReference>
<evidence type="ECO:0000256" key="1">
    <source>
        <dbReference type="ARBA" id="ARBA00001946"/>
    </source>
</evidence>
<gene>
    <name evidence="12" type="ORF">M2350_002761</name>
</gene>
<dbReference type="EMBL" id="JANUCP010000005">
    <property type="protein sequence ID" value="MCS3920332.1"/>
    <property type="molecule type" value="Genomic_DNA"/>
</dbReference>
<evidence type="ECO:0000256" key="9">
    <source>
        <dbReference type="ARBA" id="ARBA00031306"/>
    </source>
</evidence>
<evidence type="ECO:0000256" key="4">
    <source>
        <dbReference type="ARBA" id="ARBA00022630"/>
    </source>
</evidence>
<comment type="catalytic activity">
    <reaction evidence="10 11">
        <text>L-threonyl-[protein] + FAD = FMN-L-threonyl-[protein] + AMP + H(+)</text>
        <dbReference type="Rhea" id="RHEA:36847"/>
        <dbReference type="Rhea" id="RHEA-COMP:11060"/>
        <dbReference type="Rhea" id="RHEA-COMP:11061"/>
        <dbReference type="ChEBI" id="CHEBI:15378"/>
        <dbReference type="ChEBI" id="CHEBI:30013"/>
        <dbReference type="ChEBI" id="CHEBI:57692"/>
        <dbReference type="ChEBI" id="CHEBI:74257"/>
        <dbReference type="ChEBI" id="CHEBI:456215"/>
        <dbReference type="EC" id="2.7.1.180"/>
    </reaction>
</comment>
<evidence type="ECO:0000256" key="5">
    <source>
        <dbReference type="ARBA" id="ARBA00022679"/>
    </source>
</evidence>
<dbReference type="PANTHER" id="PTHR30040:SF2">
    <property type="entry name" value="FAD:PROTEIN FMN TRANSFERASE"/>
    <property type="match status" value="1"/>
</dbReference>
<proteinExistence type="inferred from homology"/>
<dbReference type="EC" id="2.7.1.180" evidence="2 11"/>
<protein>
    <recommendedName>
        <fullName evidence="3 11">FAD:protein FMN transferase</fullName>
        <ecNumber evidence="2 11">2.7.1.180</ecNumber>
    </recommendedName>
    <alternativeName>
        <fullName evidence="9 11">Flavin transferase</fullName>
    </alternativeName>
</protein>
<reference evidence="12 13" key="1">
    <citation type="submission" date="2022-08" db="EMBL/GenBank/DDBJ databases">
        <title>Bacterial and archaeal communities from various locations to study Microbial Dark Matter (Phase II).</title>
        <authorList>
            <person name="Stepanauskas R."/>
        </authorList>
    </citation>
    <scope>NUCLEOTIDE SEQUENCE [LARGE SCALE GENOMIC DNA]</scope>
    <source>
        <strain evidence="12 13">PD1</strain>
    </source>
</reference>
<evidence type="ECO:0000256" key="3">
    <source>
        <dbReference type="ARBA" id="ARBA00016337"/>
    </source>
</evidence>
<evidence type="ECO:0000256" key="11">
    <source>
        <dbReference type="PIRNR" id="PIRNR006268"/>
    </source>
</evidence>
<keyword evidence="6 11" id="KW-0479">Metal-binding</keyword>
<dbReference type="InterPro" id="IPR003374">
    <property type="entry name" value="ApbE-like_sf"/>
</dbReference>
<dbReference type="Proteomes" id="UP001204798">
    <property type="component" value="Unassembled WGS sequence"/>
</dbReference>
<dbReference type="SUPFAM" id="SSF143631">
    <property type="entry name" value="ApbE-like"/>
    <property type="match status" value="1"/>
</dbReference>
<dbReference type="Pfam" id="PF02424">
    <property type="entry name" value="ApbE"/>
    <property type="match status" value="1"/>
</dbReference>
<comment type="cofactor">
    <cofactor evidence="1">
        <name>Mg(2+)</name>
        <dbReference type="ChEBI" id="CHEBI:18420"/>
    </cofactor>
</comment>
<keyword evidence="13" id="KW-1185">Reference proteome</keyword>
<comment type="caution">
    <text evidence="12">The sequence shown here is derived from an EMBL/GenBank/DDBJ whole genome shotgun (WGS) entry which is preliminary data.</text>
</comment>